<accession>A0A7G9B405</accession>
<dbReference type="KEGG" id="ohi:H8790_12735"/>
<dbReference type="EMBL" id="CP060490">
    <property type="protein sequence ID" value="QNL44286.1"/>
    <property type="molecule type" value="Genomic_DNA"/>
</dbReference>
<gene>
    <name evidence="1" type="ORF">H8790_12735</name>
</gene>
<dbReference type="RefSeq" id="WP_187332887.1">
    <property type="nucleotide sequence ID" value="NZ_CP060490.1"/>
</dbReference>
<reference evidence="1 2" key="1">
    <citation type="submission" date="2020-08" db="EMBL/GenBank/DDBJ databases">
        <authorList>
            <person name="Liu C."/>
            <person name="Sun Q."/>
        </authorList>
    </citation>
    <scope>NUCLEOTIDE SEQUENCE [LARGE SCALE GENOMIC DNA]</scope>
    <source>
        <strain evidence="1 2">NSJ-62</strain>
    </source>
</reference>
<proteinExistence type="predicted"/>
<name>A0A7G9B405_9FIRM</name>
<organism evidence="1 2">
    <name type="scientific">Oscillibacter hominis</name>
    <dbReference type="NCBI Taxonomy" id="2763056"/>
    <lineage>
        <taxon>Bacteria</taxon>
        <taxon>Bacillati</taxon>
        <taxon>Bacillota</taxon>
        <taxon>Clostridia</taxon>
        <taxon>Eubacteriales</taxon>
        <taxon>Oscillospiraceae</taxon>
        <taxon>Oscillibacter</taxon>
    </lineage>
</organism>
<sequence>MVHLVYCDNAGKQGERVLDKILSGRKTMVVRGAAGRKIPHSRVFAGETLYFMEKGSGLISARATAVKVENHVKLAEEEIGQVLDANREKLSLTEKQAQRWHKKCLCLVEFEDVEQLAPPLAFDHQGNMDDWLILEKIEDVVVGTSIPYNYDHSRF</sequence>
<protein>
    <submittedName>
        <fullName evidence="1">Uncharacterized protein</fullName>
    </submittedName>
</protein>
<dbReference type="Proteomes" id="UP000515960">
    <property type="component" value="Chromosome"/>
</dbReference>
<dbReference type="AlphaFoldDB" id="A0A7G9B405"/>
<evidence type="ECO:0000313" key="2">
    <source>
        <dbReference type="Proteomes" id="UP000515960"/>
    </source>
</evidence>
<evidence type="ECO:0000313" key="1">
    <source>
        <dbReference type="EMBL" id="QNL44286.1"/>
    </source>
</evidence>
<keyword evidence="2" id="KW-1185">Reference proteome</keyword>